<evidence type="ECO:0000256" key="1">
    <source>
        <dbReference type="SAM" id="Coils"/>
    </source>
</evidence>
<accession>A0A6P1DZF0</accession>
<dbReference type="EMBL" id="JAAIJR010000249">
    <property type="protein sequence ID" value="NEX23608.1"/>
    <property type="molecule type" value="Genomic_DNA"/>
</dbReference>
<protein>
    <submittedName>
        <fullName evidence="2">DUF4200 domain-containing protein</fullName>
    </submittedName>
</protein>
<evidence type="ECO:0000313" key="2">
    <source>
        <dbReference type="EMBL" id="NEX23608.1"/>
    </source>
</evidence>
<proteinExistence type="predicted"/>
<evidence type="ECO:0000313" key="3">
    <source>
        <dbReference type="Proteomes" id="UP000471640"/>
    </source>
</evidence>
<comment type="caution">
    <text evidence="2">The sequence shown here is derived from an EMBL/GenBank/DDBJ whole genome shotgun (WGS) entry which is preliminary data.</text>
</comment>
<name>A0A6P1DZF0_9GAMM</name>
<keyword evidence="1" id="KW-0175">Coiled coil</keyword>
<reference evidence="2 3" key="2">
    <citation type="submission" date="2020-02" db="EMBL/GenBank/DDBJ databases">
        <title>Genome sequences of Thiorhodococcus mannitoliphagus and Thiorhodococcus minor, purple sulfur photosynthetic bacteria in the gammaproteobacterial family, Chromatiaceae.</title>
        <authorList>
            <person name="Aviles F.A."/>
            <person name="Meyer T.E."/>
            <person name="Kyndt J.A."/>
        </authorList>
    </citation>
    <scope>NUCLEOTIDE SEQUENCE [LARGE SCALE GENOMIC DNA]</scope>
    <source>
        <strain evidence="2 3">DSM 18266</strain>
    </source>
</reference>
<reference evidence="3" key="1">
    <citation type="journal article" date="2020" name="Microbiol. Resour. Announc.">
        <title>Draft Genome Sequences of Thiorhodococcus mannitoliphagus and Thiorhodococcus minor, Purple Sulfur Photosynthetic Bacteria in the Gammaproteobacterial Family Chromatiaceae.</title>
        <authorList>
            <person name="Aviles F.A."/>
            <person name="Meyer T.E."/>
            <person name="Kyndt J.A."/>
        </authorList>
    </citation>
    <scope>NUCLEOTIDE SEQUENCE [LARGE SCALE GENOMIC DNA]</scope>
    <source>
        <strain evidence="3">DSM 18266</strain>
    </source>
</reference>
<organism evidence="2 3">
    <name type="scientific">Thiorhodococcus mannitoliphagus</name>
    <dbReference type="NCBI Taxonomy" id="329406"/>
    <lineage>
        <taxon>Bacteria</taxon>
        <taxon>Pseudomonadati</taxon>
        <taxon>Pseudomonadota</taxon>
        <taxon>Gammaproteobacteria</taxon>
        <taxon>Chromatiales</taxon>
        <taxon>Chromatiaceae</taxon>
        <taxon>Thiorhodococcus</taxon>
    </lineage>
</organism>
<gene>
    <name evidence="2" type="ORF">G3480_25595</name>
</gene>
<keyword evidence="3" id="KW-1185">Reference proteome</keyword>
<dbReference type="Proteomes" id="UP000471640">
    <property type="component" value="Unassembled WGS sequence"/>
</dbReference>
<feature type="non-terminal residue" evidence="2">
    <location>
        <position position="128"/>
    </location>
</feature>
<feature type="coiled-coil region" evidence="1">
    <location>
        <begin position="15"/>
        <end position="52"/>
    </location>
</feature>
<dbReference type="AlphaFoldDB" id="A0A6P1DZF0"/>
<dbReference type="RefSeq" id="WP_164657030.1">
    <property type="nucleotide sequence ID" value="NZ_JAAIJR010000249.1"/>
</dbReference>
<sequence>MLQHSKILRSRDAWKRKAVQRAEALREQKKAHKRARQSIAQLKAEVRALEQAVEKKSPPASSVVGSDLTEADQVRTLCVMLVLQAAVSFRSVPRILGLFQTHARAGDGWVPHFTSVINWSLRIGLGLL</sequence>